<dbReference type="PANTHER" id="PTHR43537">
    <property type="entry name" value="TRANSCRIPTIONAL REGULATOR, GNTR FAMILY"/>
    <property type="match status" value="1"/>
</dbReference>
<evidence type="ECO:0000256" key="2">
    <source>
        <dbReference type="ARBA" id="ARBA00023125"/>
    </source>
</evidence>
<dbReference type="SUPFAM" id="SSF46785">
    <property type="entry name" value="Winged helix' DNA-binding domain"/>
    <property type="match status" value="1"/>
</dbReference>
<dbReference type="SMART" id="SM00345">
    <property type="entry name" value="HTH_GNTR"/>
    <property type="match status" value="1"/>
</dbReference>
<accession>A0ABR8NNA3</accession>
<dbReference type="Proteomes" id="UP000598426">
    <property type="component" value="Unassembled WGS sequence"/>
</dbReference>
<keyword evidence="2" id="KW-0238">DNA-binding</keyword>
<dbReference type="InterPro" id="IPR036390">
    <property type="entry name" value="WH_DNA-bd_sf"/>
</dbReference>
<dbReference type="EMBL" id="JACXZS010000006">
    <property type="protein sequence ID" value="MBD3942135.1"/>
    <property type="molecule type" value="Genomic_DNA"/>
</dbReference>
<dbReference type="Pfam" id="PF07729">
    <property type="entry name" value="FCD"/>
    <property type="match status" value="1"/>
</dbReference>
<dbReference type="InterPro" id="IPR000524">
    <property type="entry name" value="Tscrpt_reg_HTH_GntR"/>
</dbReference>
<organism evidence="5 6">
    <name type="scientific">Microbacterium helvum</name>
    <dbReference type="NCBI Taxonomy" id="2773713"/>
    <lineage>
        <taxon>Bacteria</taxon>
        <taxon>Bacillati</taxon>
        <taxon>Actinomycetota</taxon>
        <taxon>Actinomycetes</taxon>
        <taxon>Micrococcales</taxon>
        <taxon>Microbacteriaceae</taxon>
        <taxon>Microbacterium</taxon>
    </lineage>
</organism>
<evidence type="ECO:0000256" key="1">
    <source>
        <dbReference type="ARBA" id="ARBA00023015"/>
    </source>
</evidence>
<proteinExistence type="predicted"/>
<dbReference type="RefSeq" id="WP_191171764.1">
    <property type="nucleotide sequence ID" value="NZ_JACXZS010000006.1"/>
</dbReference>
<dbReference type="SUPFAM" id="SSF48008">
    <property type="entry name" value="GntR ligand-binding domain-like"/>
    <property type="match status" value="1"/>
</dbReference>
<dbReference type="Pfam" id="PF00392">
    <property type="entry name" value="GntR"/>
    <property type="match status" value="1"/>
</dbReference>
<evidence type="ECO:0000313" key="5">
    <source>
        <dbReference type="EMBL" id="MBD3942135.1"/>
    </source>
</evidence>
<dbReference type="PANTHER" id="PTHR43537:SF49">
    <property type="entry name" value="TRANSCRIPTIONAL REGULATORY PROTEIN"/>
    <property type="match status" value="1"/>
</dbReference>
<keyword evidence="3" id="KW-0804">Transcription</keyword>
<dbReference type="SMART" id="SM00895">
    <property type="entry name" value="FCD"/>
    <property type="match status" value="1"/>
</dbReference>
<evidence type="ECO:0000256" key="3">
    <source>
        <dbReference type="ARBA" id="ARBA00023163"/>
    </source>
</evidence>
<dbReference type="InterPro" id="IPR008920">
    <property type="entry name" value="TF_FadR/GntR_C"/>
</dbReference>
<comment type="caution">
    <text evidence="5">The sequence shown here is derived from an EMBL/GenBank/DDBJ whole genome shotgun (WGS) entry which is preliminary data.</text>
</comment>
<dbReference type="PRINTS" id="PR00035">
    <property type="entry name" value="HTHGNTR"/>
</dbReference>
<dbReference type="InterPro" id="IPR011711">
    <property type="entry name" value="GntR_C"/>
</dbReference>
<keyword evidence="6" id="KW-1185">Reference proteome</keyword>
<dbReference type="PROSITE" id="PS50949">
    <property type="entry name" value="HTH_GNTR"/>
    <property type="match status" value="1"/>
</dbReference>
<evidence type="ECO:0000259" key="4">
    <source>
        <dbReference type="PROSITE" id="PS50949"/>
    </source>
</evidence>
<gene>
    <name evidence="5" type="ORF">IF188_10540</name>
</gene>
<dbReference type="Gene3D" id="1.10.10.10">
    <property type="entry name" value="Winged helix-like DNA-binding domain superfamily/Winged helix DNA-binding domain"/>
    <property type="match status" value="1"/>
</dbReference>
<keyword evidence="1" id="KW-0805">Transcription regulation</keyword>
<feature type="domain" description="HTH gntR-type" evidence="4">
    <location>
        <begin position="1"/>
        <end position="68"/>
    </location>
</feature>
<reference evidence="5 6" key="1">
    <citation type="submission" date="2020-09" db="EMBL/GenBank/DDBJ databases">
        <title>Isolation and identification of active actinomycetes.</title>
        <authorList>
            <person name="Li X."/>
        </authorList>
    </citation>
    <scope>NUCLEOTIDE SEQUENCE [LARGE SCALE GENOMIC DNA]</scope>
    <source>
        <strain evidence="5 6">NEAU-LLC</strain>
    </source>
</reference>
<evidence type="ECO:0000313" key="6">
    <source>
        <dbReference type="Proteomes" id="UP000598426"/>
    </source>
</evidence>
<dbReference type="InterPro" id="IPR036388">
    <property type="entry name" value="WH-like_DNA-bd_sf"/>
</dbReference>
<protein>
    <submittedName>
        <fullName evidence="5">GntR family transcriptional regulator</fullName>
    </submittedName>
</protein>
<dbReference type="Gene3D" id="1.20.120.530">
    <property type="entry name" value="GntR ligand-binding domain-like"/>
    <property type="match status" value="1"/>
</dbReference>
<name>A0ABR8NNA3_9MICO</name>
<sequence>MRASDRAYATLLDEIQSGVLSPGTVLGEVDQAARLGVSRTPLREALGRLAADGLVAQQSPRVTVVTAIDAGDIREIFEVRRALEESAARLAAERGDAAAFADLAHDFARVDLDTADGADGYYALIARFDAMLDASVANDYLTAALRTVRTHLVRVRRLARDNPGRLAASIAEHRLIAAAIAARDADLAAHATHVHLHNALESILGALDASTDSATGPRVLSPSGL</sequence>